<evidence type="ECO:0000313" key="1">
    <source>
        <dbReference type="EMBL" id="QQL50949.1"/>
    </source>
</evidence>
<keyword evidence="2" id="KW-1185">Reference proteome</keyword>
<dbReference type="RefSeq" id="WP_157523527.1">
    <property type="nucleotide sequence ID" value="NZ_CP066775.1"/>
</dbReference>
<dbReference type="AlphaFoldDB" id="A0A6I4I0E7"/>
<name>A0A6I4I0E7_9SPHI</name>
<dbReference type="Pfam" id="PF10884">
    <property type="entry name" value="DUF2683"/>
    <property type="match status" value="1"/>
</dbReference>
<proteinExistence type="predicted"/>
<organism evidence="1 2">
    <name type="scientific">Mucilaginibacter ginkgonis</name>
    <dbReference type="NCBI Taxonomy" id="2682091"/>
    <lineage>
        <taxon>Bacteria</taxon>
        <taxon>Pseudomonadati</taxon>
        <taxon>Bacteroidota</taxon>
        <taxon>Sphingobacteriia</taxon>
        <taxon>Sphingobacteriales</taxon>
        <taxon>Sphingobacteriaceae</taxon>
        <taxon>Mucilaginibacter</taxon>
    </lineage>
</organism>
<dbReference type="EMBL" id="CP066775">
    <property type="protein sequence ID" value="QQL50949.1"/>
    <property type="molecule type" value="Genomic_DNA"/>
</dbReference>
<gene>
    <name evidence="1" type="ORF">GO620_005715</name>
</gene>
<reference evidence="1 2" key="1">
    <citation type="submission" date="2020-12" db="EMBL/GenBank/DDBJ databases">
        <title>HMF7856_wgs.fasta genome submission.</title>
        <authorList>
            <person name="Kang H."/>
            <person name="Kim H."/>
            <person name="Joh K."/>
        </authorList>
    </citation>
    <scope>NUCLEOTIDE SEQUENCE [LARGE SCALE GENOMIC DNA]</scope>
    <source>
        <strain evidence="1 2">HMF7856</strain>
    </source>
</reference>
<protein>
    <submittedName>
        <fullName evidence="1">Uncharacterized protein</fullName>
    </submittedName>
</protein>
<accession>A0A6I4I0E7</accession>
<evidence type="ECO:0000313" key="2">
    <source>
        <dbReference type="Proteomes" id="UP000429232"/>
    </source>
</evidence>
<dbReference type="InterPro" id="IPR020271">
    <property type="entry name" value="Uncharacterised_MJ1172"/>
</dbReference>
<dbReference type="KEGG" id="mgik:GO620_005715"/>
<sequence length="67" mass="7402">METLIMHPKNKEQVAALKAVAKALKISVETQSSGYDTEFVAAIKDAEKRGNYISIDANDVWGSLHLR</sequence>
<dbReference type="Proteomes" id="UP000429232">
    <property type="component" value="Chromosome"/>
</dbReference>